<sequence>MCRVPARARAWLCAQFAPCFTDAGESAVPRHIVAGQAGGCSLDLRGEDLHVCAQLQDQFGRAFDTEGELSAQGAGGSPTHCGDVDSLYGSLRWKQFTHRSSRNRFKESP</sequence>
<dbReference type="EMBL" id="BAABKB010000039">
    <property type="protein sequence ID" value="GAA5032460.1"/>
    <property type="molecule type" value="Genomic_DNA"/>
</dbReference>
<protein>
    <submittedName>
        <fullName evidence="1">Uncharacterized protein</fullName>
    </submittedName>
</protein>
<organism evidence="1 2">
    <name type="scientific">Streptomyces siamensis</name>
    <dbReference type="NCBI Taxonomy" id="1274986"/>
    <lineage>
        <taxon>Bacteria</taxon>
        <taxon>Bacillati</taxon>
        <taxon>Actinomycetota</taxon>
        <taxon>Actinomycetes</taxon>
        <taxon>Kitasatosporales</taxon>
        <taxon>Streptomycetaceae</taxon>
        <taxon>Streptomyces</taxon>
    </lineage>
</organism>
<dbReference type="Proteomes" id="UP001501759">
    <property type="component" value="Unassembled WGS sequence"/>
</dbReference>
<gene>
    <name evidence="1" type="ORF">GCM10023335_74970</name>
</gene>
<comment type="caution">
    <text evidence="1">The sequence shown here is derived from an EMBL/GenBank/DDBJ whole genome shotgun (WGS) entry which is preliminary data.</text>
</comment>
<evidence type="ECO:0000313" key="2">
    <source>
        <dbReference type="Proteomes" id="UP001501759"/>
    </source>
</evidence>
<evidence type="ECO:0000313" key="1">
    <source>
        <dbReference type="EMBL" id="GAA5032460.1"/>
    </source>
</evidence>
<name>A0ABP9JI75_9ACTN</name>
<proteinExistence type="predicted"/>
<reference evidence="2" key="1">
    <citation type="journal article" date="2019" name="Int. J. Syst. Evol. Microbiol.">
        <title>The Global Catalogue of Microorganisms (GCM) 10K type strain sequencing project: providing services to taxonomists for standard genome sequencing and annotation.</title>
        <authorList>
            <consortium name="The Broad Institute Genomics Platform"/>
            <consortium name="The Broad Institute Genome Sequencing Center for Infectious Disease"/>
            <person name="Wu L."/>
            <person name="Ma J."/>
        </authorList>
    </citation>
    <scope>NUCLEOTIDE SEQUENCE [LARGE SCALE GENOMIC DNA]</scope>
    <source>
        <strain evidence="2">JCM 18409</strain>
    </source>
</reference>
<accession>A0ABP9JI75</accession>
<keyword evidence="2" id="KW-1185">Reference proteome</keyword>